<dbReference type="GO" id="GO:0005737">
    <property type="term" value="C:cytoplasm"/>
    <property type="evidence" value="ECO:0007669"/>
    <property type="project" value="TreeGrafter"/>
</dbReference>
<dbReference type="NCBIfam" id="TIGR01733">
    <property type="entry name" value="AA-adenyl-dom"/>
    <property type="match status" value="1"/>
</dbReference>
<evidence type="ECO:0000259" key="1">
    <source>
        <dbReference type="Pfam" id="PF00501"/>
    </source>
</evidence>
<gene>
    <name evidence="3" type="ORF">IAG03_06980</name>
</gene>
<dbReference type="Gene3D" id="3.40.50.12780">
    <property type="entry name" value="N-terminal domain of ligase-like"/>
    <property type="match status" value="1"/>
</dbReference>
<dbReference type="AlphaFoldDB" id="A0A926HSE4"/>
<dbReference type="InterPro" id="IPR042099">
    <property type="entry name" value="ANL_N_sf"/>
</dbReference>
<comment type="caution">
    <text evidence="3">The sequence shown here is derived from an EMBL/GenBank/DDBJ whole genome shotgun (WGS) entry which is preliminary data.</text>
</comment>
<feature type="domain" description="AMP-dependent synthetase/ligase" evidence="1">
    <location>
        <begin position="9"/>
        <end position="364"/>
    </location>
</feature>
<reference evidence="3" key="1">
    <citation type="submission" date="2020-08" db="EMBL/GenBank/DDBJ databases">
        <title>Genome public.</title>
        <authorList>
            <person name="Liu C."/>
            <person name="Sun Q."/>
        </authorList>
    </citation>
    <scope>NUCLEOTIDE SEQUENCE</scope>
    <source>
        <strain evidence="3">NSJ-40</strain>
    </source>
</reference>
<dbReference type="GO" id="GO:0031177">
    <property type="term" value="F:phosphopantetheine binding"/>
    <property type="evidence" value="ECO:0007669"/>
    <property type="project" value="TreeGrafter"/>
</dbReference>
<dbReference type="RefSeq" id="WP_249319392.1">
    <property type="nucleotide sequence ID" value="NZ_JACRSN010000008.1"/>
</dbReference>
<evidence type="ECO:0000313" key="4">
    <source>
        <dbReference type="Proteomes" id="UP000651482"/>
    </source>
</evidence>
<dbReference type="InterPro" id="IPR045851">
    <property type="entry name" value="AMP-bd_C_sf"/>
</dbReference>
<feature type="domain" description="AMP-binding enzyme C-terminal" evidence="2">
    <location>
        <begin position="423"/>
        <end position="491"/>
    </location>
</feature>
<keyword evidence="4" id="KW-1185">Reference proteome</keyword>
<sequence length="506" mass="56563">MTRNVLEYLESRAAKAPDKPAVTDGQIELSYGELLLRSQKIGSALAEKNCQNRPVAVFLEKGVPALCTFFGAVYAGAFYSSLNPELPDVRLTQVQSVLDAAVIVTDRDLLPRAQALFPDAQILLEETLSTAPVAHACLQKIRAQALDTDPLYVNFTSGSTGTPKGIVVGHRSVIDFMECFTDLFSITETDVIANQAPFDFDVSVKDIYSAIKTGAMLVIVPRRLFSAPVELLDFLCEHRVTTMIWAVSALCLISTFHGLDYKTPQTVNKVLFSGEVMPLRHLRSWMEHLPKARFVNLYGPTEITCNCTYHEIDRTRDYASGIPIGSAFPNEDVFLLDAEEHRITSPDTPGELCVRGSCLALGYYRAPKQNETVFVQNPLNPCYPERIYRTGDLGKYNADGELLFCGRKDFQIKYMGHRIELEEIERAMSAIPGIERCCCIFEEEKSRLKGFYIGTIEKKDLHNALKEKLPVFMIPGILRQVEEMPLTKNGKIDRKALDAMTRGGKR</sequence>
<dbReference type="InterPro" id="IPR000873">
    <property type="entry name" value="AMP-dep_synth/lig_dom"/>
</dbReference>
<proteinExistence type="predicted"/>
<dbReference type="SUPFAM" id="SSF56801">
    <property type="entry name" value="Acetyl-CoA synthetase-like"/>
    <property type="match status" value="1"/>
</dbReference>
<dbReference type="InterPro" id="IPR025110">
    <property type="entry name" value="AMP-bd_C"/>
</dbReference>
<dbReference type="PANTHER" id="PTHR45527:SF1">
    <property type="entry name" value="FATTY ACID SYNTHASE"/>
    <property type="match status" value="1"/>
</dbReference>
<evidence type="ECO:0000259" key="2">
    <source>
        <dbReference type="Pfam" id="PF13193"/>
    </source>
</evidence>
<accession>A0A926HSE4</accession>
<organism evidence="3 4">
    <name type="scientific">Yeguia hominis</name>
    <dbReference type="NCBI Taxonomy" id="2763662"/>
    <lineage>
        <taxon>Bacteria</taxon>
        <taxon>Bacillati</taxon>
        <taxon>Bacillota</taxon>
        <taxon>Clostridia</taxon>
        <taxon>Eubacteriales</taxon>
        <taxon>Yeguiaceae</taxon>
        <taxon>Yeguia</taxon>
    </lineage>
</organism>
<dbReference type="Gene3D" id="3.30.300.30">
    <property type="match status" value="1"/>
</dbReference>
<dbReference type="PANTHER" id="PTHR45527">
    <property type="entry name" value="NONRIBOSOMAL PEPTIDE SYNTHETASE"/>
    <property type="match status" value="1"/>
</dbReference>
<dbReference type="PROSITE" id="PS00455">
    <property type="entry name" value="AMP_BINDING"/>
    <property type="match status" value="1"/>
</dbReference>
<dbReference type="InterPro" id="IPR010071">
    <property type="entry name" value="AA_adenyl_dom"/>
</dbReference>
<dbReference type="GO" id="GO:0044550">
    <property type="term" value="P:secondary metabolite biosynthetic process"/>
    <property type="evidence" value="ECO:0007669"/>
    <property type="project" value="TreeGrafter"/>
</dbReference>
<dbReference type="EMBL" id="JACRSN010000008">
    <property type="protein sequence ID" value="MBC8533750.1"/>
    <property type="molecule type" value="Genomic_DNA"/>
</dbReference>
<dbReference type="Pfam" id="PF00501">
    <property type="entry name" value="AMP-binding"/>
    <property type="match status" value="1"/>
</dbReference>
<dbReference type="Pfam" id="PF13193">
    <property type="entry name" value="AMP-binding_C"/>
    <property type="match status" value="1"/>
</dbReference>
<dbReference type="Proteomes" id="UP000651482">
    <property type="component" value="Unassembled WGS sequence"/>
</dbReference>
<dbReference type="InterPro" id="IPR020845">
    <property type="entry name" value="AMP-binding_CS"/>
</dbReference>
<name>A0A926HSE4_9FIRM</name>
<dbReference type="CDD" id="cd05930">
    <property type="entry name" value="A_NRPS"/>
    <property type="match status" value="1"/>
</dbReference>
<protein>
    <submittedName>
        <fullName evidence="3">Amino acid adenylation domain-containing protein</fullName>
    </submittedName>
</protein>
<dbReference type="GO" id="GO:0043041">
    <property type="term" value="P:amino acid activation for nonribosomal peptide biosynthetic process"/>
    <property type="evidence" value="ECO:0007669"/>
    <property type="project" value="TreeGrafter"/>
</dbReference>
<evidence type="ECO:0000313" key="3">
    <source>
        <dbReference type="EMBL" id="MBC8533750.1"/>
    </source>
</evidence>